<keyword evidence="4" id="KW-1185">Reference proteome</keyword>
<evidence type="ECO:0000256" key="1">
    <source>
        <dbReference type="ARBA" id="ARBA00023002"/>
    </source>
</evidence>
<dbReference type="Pfam" id="PF01266">
    <property type="entry name" value="DAO"/>
    <property type="match status" value="1"/>
</dbReference>
<dbReference type="Gene3D" id="3.30.9.10">
    <property type="entry name" value="D-Amino Acid Oxidase, subunit A, domain 2"/>
    <property type="match status" value="1"/>
</dbReference>
<proteinExistence type="predicted"/>
<sequence>MKPGNDSVVIVGGAIVGSSVAYFLRDQGFVGDITVVERDPTYQRCSTALSAASIRTQFGTPVNIHMSLYGAGFFRSIKERFGQDADIGFTERGYLILGDHAVVAERQAGIAMQSSEGAKVVALSPEEAKVRFPWLNVSDVGIATTALQDEGWFDAWSLMSIVRQAGRQKNVKYVKGHVSSLKVDGYRVTGVNLSDGTTIAATSCVIAAGATSALVVKDLGIALPITPKKRTVFCIRAPLATHNFPMLFDSSGAWIRPEGEGFICGIAPSEAEDGDAYDDFEPAHELLENSLWPLLAHRIPALEQLRLERSWAGHYEVNSLDHNGIIGPHDEIKNLIFATGFSGHGVMHAPATGRGVAELITHGEYRSLDLSPLGYSRIRAGTPLHETVVY</sequence>
<dbReference type="PANTHER" id="PTHR13847:SF287">
    <property type="entry name" value="FAD-DEPENDENT OXIDOREDUCTASE DOMAIN-CONTAINING PROTEIN 1"/>
    <property type="match status" value="1"/>
</dbReference>
<dbReference type="SUPFAM" id="SSF51905">
    <property type="entry name" value="FAD/NAD(P)-binding domain"/>
    <property type="match status" value="1"/>
</dbReference>
<protein>
    <submittedName>
        <fullName evidence="3">FAD-binding oxidoreductase</fullName>
    </submittedName>
</protein>
<dbReference type="InterPro" id="IPR036188">
    <property type="entry name" value="FAD/NAD-bd_sf"/>
</dbReference>
<evidence type="ECO:0000259" key="2">
    <source>
        <dbReference type="Pfam" id="PF01266"/>
    </source>
</evidence>
<evidence type="ECO:0000313" key="3">
    <source>
        <dbReference type="EMBL" id="MCX2698547.1"/>
    </source>
</evidence>
<dbReference type="PANTHER" id="PTHR13847">
    <property type="entry name" value="SARCOSINE DEHYDROGENASE-RELATED"/>
    <property type="match status" value="1"/>
</dbReference>
<comment type="caution">
    <text evidence="3">The sequence shown here is derived from an EMBL/GenBank/DDBJ whole genome shotgun (WGS) entry which is preliminary data.</text>
</comment>
<feature type="domain" description="FAD dependent oxidoreductase" evidence="2">
    <location>
        <begin position="8"/>
        <end position="359"/>
    </location>
</feature>
<dbReference type="InterPro" id="IPR006076">
    <property type="entry name" value="FAD-dep_OxRdtase"/>
</dbReference>
<dbReference type="Gene3D" id="3.50.50.60">
    <property type="entry name" value="FAD/NAD(P)-binding domain"/>
    <property type="match status" value="1"/>
</dbReference>
<accession>A0ABT3QSD6</accession>
<dbReference type="EMBL" id="JAPHAV010000012">
    <property type="protein sequence ID" value="MCX2698547.1"/>
    <property type="molecule type" value="Genomic_DNA"/>
</dbReference>
<organism evidence="3 4">
    <name type="scientific">Ochrobactrum chromiisoli</name>
    <dbReference type="NCBI Taxonomy" id="2993941"/>
    <lineage>
        <taxon>Bacteria</taxon>
        <taxon>Pseudomonadati</taxon>
        <taxon>Pseudomonadota</taxon>
        <taxon>Alphaproteobacteria</taxon>
        <taxon>Hyphomicrobiales</taxon>
        <taxon>Brucellaceae</taxon>
        <taxon>Brucella/Ochrobactrum group</taxon>
        <taxon>Ochrobactrum</taxon>
    </lineage>
</organism>
<keyword evidence="1" id="KW-0560">Oxidoreductase</keyword>
<dbReference type="RefSeq" id="WP_113533496.1">
    <property type="nucleotide sequence ID" value="NZ_JAPHAV010000012.1"/>
</dbReference>
<gene>
    <name evidence="3" type="ORF">OPR82_17600</name>
</gene>
<dbReference type="Proteomes" id="UP001301216">
    <property type="component" value="Unassembled WGS sequence"/>
</dbReference>
<name>A0ABT3QSD6_9HYPH</name>
<reference evidence="3 4" key="1">
    <citation type="submission" date="2022-11" db="EMBL/GenBank/DDBJ databases">
        <title>Brucella sp. YY2X, whole genome shotgun sequencing project.</title>
        <authorList>
            <person name="Yang Y."/>
        </authorList>
    </citation>
    <scope>NUCLEOTIDE SEQUENCE [LARGE SCALE GENOMIC DNA]</scope>
    <source>
        <strain evidence="3 4">YY2X</strain>
    </source>
</reference>
<evidence type="ECO:0000313" key="4">
    <source>
        <dbReference type="Proteomes" id="UP001301216"/>
    </source>
</evidence>